<dbReference type="InterPro" id="IPR011711">
    <property type="entry name" value="GntR_C"/>
</dbReference>
<evidence type="ECO:0000313" key="5">
    <source>
        <dbReference type="EMBL" id="MQM24021.1"/>
    </source>
</evidence>
<reference evidence="5 6" key="1">
    <citation type="submission" date="2019-10" db="EMBL/GenBank/DDBJ databases">
        <title>Glycomyces albidus sp. nov., a novel actinomycete isolated from rhizosphere soil of wheat (Triticum aestivum L.).</title>
        <authorList>
            <person name="Qian L."/>
        </authorList>
    </citation>
    <scope>NUCLEOTIDE SEQUENCE [LARGE SCALE GENOMIC DNA]</scope>
    <source>
        <strain evidence="5 6">NEAU-7082</strain>
    </source>
</reference>
<dbReference type="AlphaFoldDB" id="A0A6L5G3B3"/>
<keyword evidence="1" id="KW-0805">Transcription regulation</keyword>
<evidence type="ECO:0000256" key="2">
    <source>
        <dbReference type="ARBA" id="ARBA00023125"/>
    </source>
</evidence>
<dbReference type="PANTHER" id="PTHR43537:SF24">
    <property type="entry name" value="GLUCONATE OPERON TRANSCRIPTIONAL REPRESSOR"/>
    <property type="match status" value="1"/>
</dbReference>
<feature type="domain" description="HTH gntR-type" evidence="4">
    <location>
        <begin position="16"/>
        <end position="83"/>
    </location>
</feature>
<dbReference type="Gene3D" id="1.10.10.10">
    <property type="entry name" value="Winged helix-like DNA-binding domain superfamily/Winged helix DNA-binding domain"/>
    <property type="match status" value="1"/>
</dbReference>
<accession>A0A6L5G3B3</accession>
<dbReference type="InterPro" id="IPR000524">
    <property type="entry name" value="Tscrpt_reg_HTH_GntR"/>
</dbReference>
<dbReference type="EMBL" id="WIAO01000001">
    <property type="protein sequence ID" value="MQM24021.1"/>
    <property type="molecule type" value="Genomic_DNA"/>
</dbReference>
<proteinExistence type="predicted"/>
<evidence type="ECO:0000256" key="1">
    <source>
        <dbReference type="ARBA" id="ARBA00023015"/>
    </source>
</evidence>
<dbReference type="GO" id="GO:0003700">
    <property type="term" value="F:DNA-binding transcription factor activity"/>
    <property type="evidence" value="ECO:0007669"/>
    <property type="project" value="InterPro"/>
</dbReference>
<evidence type="ECO:0000313" key="6">
    <source>
        <dbReference type="Proteomes" id="UP000477750"/>
    </source>
</evidence>
<dbReference type="Proteomes" id="UP000477750">
    <property type="component" value="Unassembled WGS sequence"/>
</dbReference>
<comment type="caution">
    <text evidence="5">The sequence shown here is derived from an EMBL/GenBank/DDBJ whole genome shotgun (WGS) entry which is preliminary data.</text>
</comment>
<dbReference type="PROSITE" id="PS50949">
    <property type="entry name" value="HTH_GNTR"/>
    <property type="match status" value="1"/>
</dbReference>
<dbReference type="GO" id="GO:0003677">
    <property type="term" value="F:DNA binding"/>
    <property type="evidence" value="ECO:0007669"/>
    <property type="project" value="UniProtKB-KW"/>
</dbReference>
<dbReference type="SMART" id="SM00895">
    <property type="entry name" value="FCD"/>
    <property type="match status" value="1"/>
</dbReference>
<evidence type="ECO:0000259" key="4">
    <source>
        <dbReference type="PROSITE" id="PS50949"/>
    </source>
</evidence>
<dbReference type="InterPro" id="IPR008920">
    <property type="entry name" value="TF_FadR/GntR_C"/>
</dbReference>
<evidence type="ECO:0000256" key="3">
    <source>
        <dbReference type="ARBA" id="ARBA00023163"/>
    </source>
</evidence>
<dbReference type="SMART" id="SM00345">
    <property type="entry name" value="HTH_GNTR"/>
    <property type="match status" value="1"/>
</dbReference>
<dbReference type="PANTHER" id="PTHR43537">
    <property type="entry name" value="TRANSCRIPTIONAL REGULATOR, GNTR FAMILY"/>
    <property type="match status" value="1"/>
</dbReference>
<keyword evidence="3" id="KW-0804">Transcription</keyword>
<dbReference type="Gene3D" id="1.20.120.530">
    <property type="entry name" value="GntR ligand-binding domain-like"/>
    <property type="match status" value="1"/>
</dbReference>
<dbReference type="InterPro" id="IPR036390">
    <property type="entry name" value="WH_DNA-bd_sf"/>
</dbReference>
<gene>
    <name evidence="5" type="ORF">GFD30_00295</name>
</gene>
<dbReference type="Pfam" id="PF07729">
    <property type="entry name" value="FCD"/>
    <property type="match status" value="1"/>
</dbReference>
<organism evidence="5 6">
    <name type="scientific">Glycomyces albidus</name>
    <dbReference type="NCBI Taxonomy" id="2656774"/>
    <lineage>
        <taxon>Bacteria</taxon>
        <taxon>Bacillati</taxon>
        <taxon>Actinomycetota</taxon>
        <taxon>Actinomycetes</taxon>
        <taxon>Glycomycetales</taxon>
        <taxon>Glycomycetaceae</taxon>
        <taxon>Glycomyces</taxon>
    </lineage>
</organism>
<dbReference type="SUPFAM" id="SSF48008">
    <property type="entry name" value="GntR ligand-binding domain-like"/>
    <property type="match status" value="1"/>
</dbReference>
<dbReference type="InterPro" id="IPR036388">
    <property type="entry name" value="WH-like_DNA-bd_sf"/>
</dbReference>
<dbReference type="SUPFAM" id="SSF46785">
    <property type="entry name" value="Winged helix' DNA-binding domain"/>
    <property type="match status" value="1"/>
</dbReference>
<dbReference type="Pfam" id="PF00392">
    <property type="entry name" value="GntR"/>
    <property type="match status" value="1"/>
</dbReference>
<sequence>MHRCMQVVASWTMTGQAAAERAYAYTKRQIITGALAGGTRLSEGRICEELDLSRTPVHEAFLRLAAERLITLSSRQGATVNPVSVSEAADVVEMRGAIERTAAARVAAQRPDAAEVDAALTGPLKRQEAALAAGDLEAYVEADADFHAAVIALSGNPIAVHFFDLLRDRQLRLAYLVLSRSGVVLDLSFREHREMAACLGRHDAAGYHAVLDLHLSRHQGLA</sequence>
<keyword evidence="6" id="KW-1185">Reference proteome</keyword>
<name>A0A6L5G3B3_9ACTN</name>
<protein>
    <submittedName>
        <fullName evidence="5">FCD domain-containing protein</fullName>
    </submittedName>
</protein>
<keyword evidence="2" id="KW-0238">DNA-binding</keyword>